<dbReference type="InterPro" id="IPR046373">
    <property type="entry name" value="Acyl-CoA_Oxase/DH_mid-dom_sf"/>
</dbReference>
<dbReference type="Gene3D" id="1.10.540.10">
    <property type="entry name" value="Acyl-CoA dehydrogenase/oxidase, N-terminal domain"/>
    <property type="match status" value="1"/>
</dbReference>
<evidence type="ECO:0000259" key="8">
    <source>
        <dbReference type="Pfam" id="PF02771"/>
    </source>
</evidence>
<dbReference type="GO" id="GO:0050660">
    <property type="term" value="F:flavin adenine dinucleotide binding"/>
    <property type="evidence" value="ECO:0007669"/>
    <property type="project" value="InterPro"/>
</dbReference>
<protein>
    <submittedName>
        <fullName evidence="9">Unannotated protein</fullName>
    </submittedName>
</protein>
<dbReference type="InterPro" id="IPR009100">
    <property type="entry name" value="AcylCoA_DH/oxidase_NM_dom_sf"/>
</dbReference>
<feature type="domain" description="Acyl-CoA oxidase/dehydrogenase middle" evidence="7">
    <location>
        <begin position="140"/>
        <end position="225"/>
    </location>
</feature>
<dbReference type="InterPro" id="IPR052161">
    <property type="entry name" value="Mycobact_Acyl-CoA_DH"/>
</dbReference>
<dbReference type="AlphaFoldDB" id="A0A6J6T1E8"/>
<evidence type="ECO:0000313" key="11">
    <source>
        <dbReference type="EMBL" id="CAB4913945.1"/>
    </source>
</evidence>
<dbReference type="Pfam" id="PF02770">
    <property type="entry name" value="Acyl-CoA_dh_M"/>
    <property type="match status" value="1"/>
</dbReference>
<dbReference type="InterPro" id="IPR009075">
    <property type="entry name" value="AcylCo_DH/oxidase_C"/>
</dbReference>
<dbReference type="Pfam" id="PF00441">
    <property type="entry name" value="Acyl-CoA_dh_1"/>
    <property type="match status" value="1"/>
</dbReference>
<dbReference type="InterPro" id="IPR013786">
    <property type="entry name" value="AcylCoA_DH/ox_N"/>
</dbReference>
<evidence type="ECO:0000313" key="10">
    <source>
        <dbReference type="EMBL" id="CAB4828261.1"/>
    </source>
</evidence>
<dbReference type="EMBL" id="CAFABA010000040">
    <property type="protein sequence ID" value="CAB4828261.1"/>
    <property type="molecule type" value="Genomic_DNA"/>
</dbReference>
<evidence type="ECO:0000259" key="6">
    <source>
        <dbReference type="Pfam" id="PF00441"/>
    </source>
</evidence>
<evidence type="ECO:0000313" key="9">
    <source>
        <dbReference type="EMBL" id="CAB4740990.1"/>
    </source>
</evidence>
<dbReference type="EMBL" id="CAFBMH010000062">
    <property type="protein sequence ID" value="CAB4913945.1"/>
    <property type="molecule type" value="Genomic_DNA"/>
</dbReference>
<evidence type="ECO:0000256" key="1">
    <source>
        <dbReference type="ARBA" id="ARBA00001974"/>
    </source>
</evidence>
<evidence type="ECO:0000256" key="2">
    <source>
        <dbReference type="ARBA" id="ARBA00009347"/>
    </source>
</evidence>
<dbReference type="FunFam" id="2.40.110.10:FF:000011">
    <property type="entry name" value="Acyl-CoA dehydrogenase FadE34"/>
    <property type="match status" value="1"/>
</dbReference>
<dbReference type="PANTHER" id="PTHR43292">
    <property type="entry name" value="ACYL-COA DEHYDROGENASE"/>
    <property type="match status" value="1"/>
</dbReference>
<keyword evidence="3" id="KW-0285">Flavoprotein</keyword>
<organism evidence="9">
    <name type="scientific">freshwater metagenome</name>
    <dbReference type="NCBI Taxonomy" id="449393"/>
    <lineage>
        <taxon>unclassified sequences</taxon>
        <taxon>metagenomes</taxon>
        <taxon>ecological metagenomes</taxon>
    </lineage>
</organism>
<dbReference type="InterPro" id="IPR006091">
    <property type="entry name" value="Acyl-CoA_Oxase/DH_mid-dom"/>
</dbReference>
<dbReference type="SUPFAM" id="SSF56645">
    <property type="entry name" value="Acyl-CoA dehydrogenase NM domain-like"/>
    <property type="match status" value="1"/>
</dbReference>
<dbReference type="GO" id="GO:0016627">
    <property type="term" value="F:oxidoreductase activity, acting on the CH-CH group of donors"/>
    <property type="evidence" value="ECO:0007669"/>
    <property type="project" value="InterPro"/>
</dbReference>
<evidence type="ECO:0000259" key="7">
    <source>
        <dbReference type="Pfam" id="PF02770"/>
    </source>
</evidence>
<evidence type="ECO:0000313" key="12">
    <source>
        <dbReference type="EMBL" id="CAB4986036.1"/>
    </source>
</evidence>
<keyword evidence="4" id="KW-0274">FAD</keyword>
<evidence type="ECO:0000256" key="4">
    <source>
        <dbReference type="ARBA" id="ARBA00022827"/>
    </source>
</evidence>
<keyword evidence="5" id="KW-0560">Oxidoreductase</keyword>
<feature type="domain" description="Acyl-CoA dehydrogenase/oxidase C-terminal" evidence="6">
    <location>
        <begin position="247"/>
        <end position="390"/>
    </location>
</feature>
<dbReference type="InterPro" id="IPR036250">
    <property type="entry name" value="AcylCo_DH-like_C"/>
</dbReference>
<feature type="domain" description="Acyl-CoA dehydrogenase/oxidase N-terminal" evidence="8">
    <location>
        <begin position="12"/>
        <end position="136"/>
    </location>
</feature>
<evidence type="ECO:0000256" key="5">
    <source>
        <dbReference type="ARBA" id="ARBA00023002"/>
    </source>
</evidence>
<dbReference type="PANTHER" id="PTHR43292:SF4">
    <property type="entry name" value="ACYL-COA DEHYDROGENASE FADE34"/>
    <property type="match status" value="1"/>
</dbReference>
<accession>A0A6J6T1E8</accession>
<sequence length="411" mass="45332">MTATDEIMSTDTPEQAAFRSEARAFLEANAQPKRATSPWALNFHTDDAGARREFEHGVAWQRNMFDHRFAGLTFPQALGGRAGEPWHESIFREEVSQFDVSSGFISSTIAMLGPTLMRHGTDEQKAHYVPRLLSGEYSFCQLFSEPGAGSDLAGLACRAVRDGDEFIVTGQKVWNSAAQFCNWGMLLVRTSPDLPKHKGITFLLVDMHSPGIEVRPLVQPTGASHFNEVFLTEVRIPVANVLGEIDKGWAPTRTVLSNESAFIGGGNAGSVHSKLVLLAEHFGRDDDPTIRQKLARSYTRERVLGFLGERIMTAVRKRETPPVDPSILKLFVAQNRVESGDLAMEIAGPAALATTDEKALWIQTELIGRFGISIGGGTNEVQRNNLAERALGLPKEMRNDHEIPWKDVPRS</sequence>
<comment type="cofactor">
    <cofactor evidence="1">
        <name>FAD</name>
        <dbReference type="ChEBI" id="CHEBI:57692"/>
    </cofactor>
</comment>
<dbReference type="EMBL" id="CAFBOS010000029">
    <property type="protein sequence ID" value="CAB4986036.1"/>
    <property type="molecule type" value="Genomic_DNA"/>
</dbReference>
<dbReference type="Gene3D" id="1.20.140.10">
    <property type="entry name" value="Butyryl-CoA Dehydrogenase, subunit A, domain 3"/>
    <property type="match status" value="1"/>
</dbReference>
<dbReference type="EMBL" id="CAEZYR010000035">
    <property type="protein sequence ID" value="CAB4740990.1"/>
    <property type="molecule type" value="Genomic_DNA"/>
</dbReference>
<dbReference type="Gene3D" id="2.40.110.10">
    <property type="entry name" value="Butyryl-CoA Dehydrogenase, subunit A, domain 2"/>
    <property type="match status" value="1"/>
</dbReference>
<dbReference type="GO" id="GO:0005886">
    <property type="term" value="C:plasma membrane"/>
    <property type="evidence" value="ECO:0007669"/>
    <property type="project" value="TreeGrafter"/>
</dbReference>
<dbReference type="SUPFAM" id="SSF47203">
    <property type="entry name" value="Acyl-CoA dehydrogenase C-terminal domain-like"/>
    <property type="match status" value="1"/>
</dbReference>
<reference evidence="9" key="1">
    <citation type="submission" date="2020-05" db="EMBL/GenBank/DDBJ databases">
        <authorList>
            <person name="Chiriac C."/>
            <person name="Salcher M."/>
            <person name="Ghai R."/>
            <person name="Kavagutti S V."/>
        </authorList>
    </citation>
    <scope>NUCLEOTIDE SEQUENCE</scope>
</reference>
<evidence type="ECO:0000256" key="3">
    <source>
        <dbReference type="ARBA" id="ARBA00022630"/>
    </source>
</evidence>
<dbReference type="InterPro" id="IPR037069">
    <property type="entry name" value="AcylCoA_DH/ox_N_sf"/>
</dbReference>
<proteinExistence type="inferred from homology"/>
<comment type="similarity">
    <text evidence="2">Belongs to the acyl-CoA dehydrogenase family.</text>
</comment>
<gene>
    <name evidence="9" type="ORF">UFOPK2754_01174</name>
    <name evidence="10" type="ORF">UFOPK3139_01193</name>
    <name evidence="11" type="ORF">UFOPK3543_01692</name>
    <name evidence="12" type="ORF">UFOPK3967_00691</name>
</gene>
<dbReference type="Pfam" id="PF02771">
    <property type="entry name" value="Acyl-CoA_dh_N"/>
    <property type="match status" value="1"/>
</dbReference>
<name>A0A6J6T1E8_9ZZZZ</name>